<feature type="region of interest" description="Disordered" evidence="1">
    <location>
        <begin position="153"/>
        <end position="194"/>
    </location>
</feature>
<proteinExistence type="predicted"/>
<feature type="non-terminal residue" evidence="2">
    <location>
        <position position="1"/>
    </location>
</feature>
<reference evidence="2" key="1">
    <citation type="journal article" date="2015" name="Nature">
        <title>Complex archaea that bridge the gap between prokaryotes and eukaryotes.</title>
        <authorList>
            <person name="Spang A."/>
            <person name="Saw J.H."/>
            <person name="Jorgensen S.L."/>
            <person name="Zaremba-Niedzwiedzka K."/>
            <person name="Martijn J."/>
            <person name="Lind A.E."/>
            <person name="van Eijk R."/>
            <person name="Schleper C."/>
            <person name="Guy L."/>
            <person name="Ettema T.J."/>
        </authorList>
    </citation>
    <scope>NUCLEOTIDE SEQUENCE</scope>
</reference>
<evidence type="ECO:0000256" key="1">
    <source>
        <dbReference type="SAM" id="MobiDB-lite"/>
    </source>
</evidence>
<comment type="caution">
    <text evidence="2">The sequence shown here is derived from an EMBL/GenBank/DDBJ whole genome shotgun (WGS) entry which is preliminary data.</text>
</comment>
<accession>A0A0F9CII9</accession>
<evidence type="ECO:0000313" key="2">
    <source>
        <dbReference type="EMBL" id="KKL26247.1"/>
    </source>
</evidence>
<organism evidence="2">
    <name type="scientific">marine sediment metagenome</name>
    <dbReference type="NCBI Taxonomy" id="412755"/>
    <lineage>
        <taxon>unclassified sequences</taxon>
        <taxon>metagenomes</taxon>
        <taxon>ecological metagenomes</taxon>
    </lineage>
</organism>
<gene>
    <name evidence="2" type="ORF">LCGC14_2397220</name>
</gene>
<dbReference type="AlphaFoldDB" id="A0A0F9CII9"/>
<name>A0A0F9CII9_9ZZZZ</name>
<dbReference type="EMBL" id="LAZR01035904">
    <property type="protein sequence ID" value="KKL26247.1"/>
    <property type="molecule type" value="Genomic_DNA"/>
</dbReference>
<protein>
    <submittedName>
        <fullName evidence="2">Uncharacterized protein</fullName>
    </submittedName>
</protein>
<sequence length="194" mass="21733">AQDRQAAETREVRATKRMLDLDSGAVSVRIIREQMVEDGDLTRSQFERLELMDGRLADGISVLALFFSRDKEIIRHLDIGVTDPLDTESNDIEAIKTIIHEKVSELNAFLINEPNSDKRRLAFQSLMALIHLERHYDNPASSTEIMLGNIDSNLASEKPDTRVRTGDGSTPGKSEGEQQSRAGKISRDDRAEVD</sequence>
<feature type="compositionally biased region" description="Polar residues" evidence="1">
    <location>
        <begin position="167"/>
        <end position="181"/>
    </location>
</feature>
<feature type="compositionally biased region" description="Basic and acidic residues" evidence="1">
    <location>
        <begin position="185"/>
        <end position="194"/>
    </location>
</feature>